<reference evidence="1" key="1">
    <citation type="journal article" date="2016" name="Sci. Rep.">
        <title>Molecular characterization of firefly nuptial gifts: a multi-omics approach sheds light on postcopulatory sexual selection.</title>
        <authorList>
            <person name="Al-Wathiqui N."/>
            <person name="Fallon T.R."/>
            <person name="South A."/>
            <person name="Weng J.K."/>
            <person name="Lewis S.M."/>
        </authorList>
    </citation>
    <scope>NUCLEOTIDE SEQUENCE</scope>
</reference>
<sequence length="126" mass="14953">MSSGFHNPLPNLILNNNPAENWKQWLNRFRIYLTATEVDKKPEKVQIAQLLHFAGPELQKIYDTLQFQENEDKNKINVVIEKLNKHFLPRENLICHRYQFFMTKQINGQSIEQYVTELKKQAANLN</sequence>
<evidence type="ECO:0008006" key="2">
    <source>
        <dbReference type="Google" id="ProtNLM"/>
    </source>
</evidence>
<proteinExistence type="predicted"/>
<evidence type="ECO:0000313" key="1">
    <source>
        <dbReference type="EMBL" id="JAV57581.1"/>
    </source>
</evidence>
<organism evidence="1">
    <name type="scientific">Photinus pyralis</name>
    <name type="common">Common eastern firefly</name>
    <name type="synonym">Lampyris pyralis</name>
    <dbReference type="NCBI Taxonomy" id="7054"/>
    <lineage>
        <taxon>Eukaryota</taxon>
        <taxon>Metazoa</taxon>
        <taxon>Ecdysozoa</taxon>
        <taxon>Arthropoda</taxon>
        <taxon>Hexapoda</taxon>
        <taxon>Insecta</taxon>
        <taxon>Pterygota</taxon>
        <taxon>Neoptera</taxon>
        <taxon>Endopterygota</taxon>
        <taxon>Coleoptera</taxon>
        <taxon>Polyphaga</taxon>
        <taxon>Elateriformia</taxon>
        <taxon>Elateroidea</taxon>
        <taxon>Lampyridae</taxon>
        <taxon>Lampyrinae</taxon>
        <taxon>Photinus</taxon>
    </lineage>
</organism>
<name>A0A1Y1KAV0_PHOPY</name>
<accession>A0A1Y1KAV0</accession>
<dbReference type="EMBL" id="GEZM01089258">
    <property type="protein sequence ID" value="JAV57581.1"/>
    <property type="molecule type" value="Transcribed_RNA"/>
</dbReference>
<protein>
    <recommendedName>
        <fullName evidence="2">Retrotransposon gag domain-containing protein</fullName>
    </recommendedName>
</protein>
<dbReference type="AlphaFoldDB" id="A0A1Y1KAV0"/>
<dbReference type="PANTHER" id="PTHR33198">
    <property type="entry name" value="ANK_REP_REGION DOMAIN-CONTAINING PROTEIN-RELATED"/>
    <property type="match status" value="1"/>
</dbReference>